<evidence type="ECO:0000313" key="2">
    <source>
        <dbReference type="Proteomes" id="UP000789706"/>
    </source>
</evidence>
<keyword evidence="2" id="KW-1185">Reference proteome</keyword>
<dbReference type="Proteomes" id="UP000789706">
    <property type="component" value="Unassembled WGS sequence"/>
</dbReference>
<dbReference type="OrthoDB" id="2421164at2759"/>
<organism evidence="1 2">
    <name type="scientific">Diversispora eburnea</name>
    <dbReference type="NCBI Taxonomy" id="1213867"/>
    <lineage>
        <taxon>Eukaryota</taxon>
        <taxon>Fungi</taxon>
        <taxon>Fungi incertae sedis</taxon>
        <taxon>Mucoromycota</taxon>
        <taxon>Glomeromycotina</taxon>
        <taxon>Glomeromycetes</taxon>
        <taxon>Diversisporales</taxon>
        <taxon>Diversisporaceae</taxon>
        <taxon>Diversispora</taxon>
    </lineage>
</organism>
<reference evidence="1" key="1">
    <citation type="submission" date="2021-06" db="EMBL/GenBank/DDBJ databases">
        <authorList>
            <person name="Kallberg Y."/>
            <person name="Tangrot J."/>
            <person name="Rosling A."/>
        </authorList>
    </citation>
    <scope>NUCLEOTIDE SEQUENCE</scope>
    <source>
        <strain evidence="1">AZ414A</strain>
    </source>
</reference>
<dbReference type="EMBL" id="CAJVPK010003265">
    <property type="protein sequence ID" value="CAG8625342.1"/>
    <property type="molecule type" value="Genomic_DNA"/>
</dbReference>
<gene>
    <name evidence="1" type="ORF">DEBURN_LOCUS10543</name>
</gene>
<evidence type="ECO:0000313" key="1">
    <source>
        <dbReference type="EMBL" id="CAG8625342.1"/>
    </source>
</evidence>
<dbReference type="AlphaFoldDB" id="A0A9N9D2J6"/>
<accession>A0A9N9D2J6</accession>
<comment type="caution">
    <text evidence="1">The sequence shown here is derived from an EMBL/GenBank/DDBJ whole genome shotgun (WGS) entry which is preliminary data.</text>
</comment>
<name>A0A9N9D2J6_9GLOM</name>
<protein>
    <submittedName>
        <fullName evidence="1">7929_t:CDS:1</fullName>
    </submittedName>
</protein>
<feature type="non-terminal residue" evidence="1">
    <location>
        <position position="208"/>
    </location>
</feature>
<sequence length="208" mass="24735">MNVEKIILENMSIEEIADVLQQKLSQEEDKRLVITTSEKVIIEENKKKNNQLTFIITRAQRIGEKLQLYLEDLQRNSSIIHSFPEIYGDTWESKVARICSIIKQERIPNLKLQRFYQLGTLLNEKSWTKSARTEVMKHFSTHKYREVWKSAYRTYQIYFARGSQNIFEAQKISPFVLFKMYDDDFKILLKEAEVLGLQELYEVSQELN</sequence>
<proteinExistence type="predicted"/>